<keyword evidence="2 5" id="KW-0812">Transmembrane</keyword>
<evidence type="ECO:0000256" key="2">
    <source>
        <dbReference type="ARBA" id="ARBA00022692"/>
    </source>
</evidence>
<dbReference type="RefSeq" id="WP_400882941.1">
    <property type="nucleotide sequence ID" value="NZ_JBIWXY010000002.1"/>
</dbReference>
<feature type="transmembrane region" description="Helical" evidence="5">
    <location>
        <begin position="74"/>
        <end position="93"/>
    </location>
</feature>
<accession>A0ABW8GNC8</accession>
<keyword evidence="3 5" id="KW-1133">Transmembrane helix</keyword>
<dbReference type="InterPro" id="IPR032808">
    <property type="entry name" value="DoxX"/>
</dbReference>
<dbReference type="Proteomes" id="UP001617669">
    <property type="component" value="Unassembled WGS sequence"/>
</dbReference>
<feature type="transmembrane region" description="Helical" evidence="5">
    <location>
        <begin position="41"/>
        <end position="67"/>
    </location>
</feature>
<gene>
    <name evidence="6" type="ORF">ACIKP9_11550</name>
</gene>
<evidence type="ECO:0000313" key="6">
    <source>
        <dbReference type="EMBL" id="MFJ5446866.1"/>
    </source>
</evidence>
<sequence length="129" mass="14470">MKKFLGFLGRILLAQIFLLAILIQLYMILQHPEGYQSYQLYLAQFGLLPFFAPLMILIQLVFGLGLFLGFKTKLSAYVLAVYAVFVAIFLKLPVDLIGFMQYLAIAGGYIILALNAPTAFSLDNLRKKA</sequence>
<comment type="caution">
    <text evidence="6">The sequence shown here is derived from an EMBL/GenBank/DDBJ whole genome shotgun (WGS) entry which is preliminary data.</text>
</comment>
<feature type="transmembrane region" description="Helical" evidence="5">
    <location>
        <begin position="99"/>
        <end position="122"/>
    </location>
</feature>
<organism evidence="6 7">
    <name type="scientific">Methylobacillus methanolivorans</name>
    <dbReference type="NCBI Taxonomy" id="1848927"/>
    <lineage>
        <taxon>Bacteria</taxon>
        <taxon>Pseudomonadati</taxon>
        <taxon>Pseudomonadota</taxon>
        <taxon>Betaproteobacteria</taxon>
        <taxon>Nitrosomonadales</taxon>
        <taxon>Methylophilaceae</taxon>
        <taxon>Methylobacillus</taxon>
    </lineage>
</organism>
<keyword evidence="4 5" id="KW-0472">Membrane</keyword>
<comment type="subcellular location">
    <subcellularLocation>
        <location evidence="1">Membrane</location>
        <topology evidence="1">Multi-pass membrane protein</topology>
    </subcellularLocation>
</comment>
<protein>
    <submittedName>
        <fullName evidence="6">DoxX family protein</fullName>
    </submittedName>
</protein>
<evidence type="ECO:0000256" key="4">
    <source>
        <dbReference type="ARBA" id="ARBA00023136"/>
    </source>
</evidence>
<dbReference type="EMBL" id="JBIWXY010000002">
    <property type="protein sequence ID" value="MFJ5446866.1"/>
    <property type="molecule type" value="Genomic_DNA"/>
</dbReference>
<proteinExistence type="predicted"/>
<evidence type="ECO:0000313" key="7">
    <source>
        <dbReference type="Proteomes" id="UP001617669"/>
    </source>
</evidence>
<dbReference type="Pfam" id="PF07681">
    <property type="entry name" value="DoxX"/>
    <property type="match status" value="1"/>
</dbReference>
<evidence type="ECO:0000256" key="3">
    <source>
        <dbReference type="ARBA" id="ARBA00022989"/>
    </source>
</evidence>
<reference evidence="6 7" key="1">
    <citation type="submission" date="2024-11" db="EMBL/GenBank/DDBJ databases">
        <authorList>
            <person name="Kaparullina E.N."/>
            <person name="Delegan Y.A."/>
            <person name="Doronina N.V."/>
        </authorList>
    </citation>
    <scope>NUCLEOTIDE SEQUENCE [LARGE SCALE GENOMIC DNA]</scope>
    <source>
        <strain evidence="6 7">7sh_L</strain>
    </source>
</reference>
<keyword evidence="7" id="KW-1185">Reference proteome</keyword>
<feature type="transmembrane region" description="Helical" evidence="5">
    <location>
        <begin position="7"/>
        <end position="29"/>
    </location>
</feature>
<evidence type="ECO:0000256" key="5">
    <source>
        <dbReference type="SAM" id="Phobius"/>
    </source>
</evidence>
<name>A0ABW8GNC8_9PROT</name>
<evidence type="ECO:0000256" key="1">
    <source>
        <dbReference type="ARBA" id="ARBA00004141"/>
    </source>
</evidence>